<organism evidence="2 3">
    <name type="scientific">Cyanobacterium aponinum 0216</name>
    <dbReference type="NCBI Taxonomy" id="2676140"/>
    <lineage>
        <taxon>Bacteria</taxon>
        <taxon>Bacillati</taxon>
        <taxon>Cyanobacteriota</taxon>
        <taxon>Cyanophyceae</taxon>
        <taxon>Oscillatoriophycideae</taxon>
        <taxon>Chroococcales</taxon>
        <taxon>Geminocystaceae</taxon>
        <taxon>Cyanobacterium</taxon>
    </lineage>
</organism>
<dbReference type="InterPro" id="IPR024064">
    <property type="entry name" value="FdhE-like_sf"/>
</dbReference>
<gene>
    <name evidence="2" type="ORF">GGC33_11955</name>
</gene>
<protein>
    <recommendedName>
        <fullName evidence="4">DUF2357 domain-containing protein</fullName>
    </recommendedName>
</protein>
<reference evidence="2 3" key="1">
    <citation type="submission" date="2019-11" db="EMBL/GenBank/DDBJ databases">
        <title>Isolation of a new High Light Tolerant Cyanobacteria.</title>
        <authorList>
            <person name="Dobson Z."/>
            <person name="Vaughn N."/>
            <person name="Vaughn M."/>
            <person name="Fromme P."/>
            <person name="Mazor Y."/>
        </authorList>
    </citation>
    <scope>NUCLEOTIDE SEQUENCE [LARGE SCALE GENOMIC DNA]</scope>
    <source>
        <strain evidence="2 3">0216</strain>
    </source>
</reference>
<keyword evidence="1" id="KW-0175">Coiled coil</keyword>
<feature type="coiled-coil region" evidence="1">
    <location>
        <begin position="260"/>
        <end position="287"/>
    </location>
</feature>
<evidence type="ECO:0000313" key="2">
    <source>
        <dbReference type="EMBL" id="MTF39636.1"/>
    </source>
</evidence>
<evidence type="ECO:0000313" key="3">
    <source>
        <dbReference type="Proteomes" id="UP000437131"/>
    </source>
</evidence>
<name>A0A844H0A1_9CHRO</name>
<dbReference type="SUPFAM" id="SSF144020">
    <property type="entry name" value="FdhE-like"/>
    <property type="match status" value="1"/>
</dbReference>
<dbReference type="AlphaFoldDB" id="A0A844H0A1"/>
<dbReference type="RefSeq" id="WP_155084146.1">
    <property type="nucleotide sequence ID" value="NZ_WMIA01000015.1"/>
</dbReference>
<evidence type="ECO:0008006" key="4">
    <source>
        <dbReference type="Google" id="ProtNLM"/>
    </source>
</evidence>
<accession>A0A844H0A1</accession>
<comment type="caution">
    <text evidence="2">The sequence shown here is derived from an EMBL/GenBank/DDBJ whole genome shotgun (WGS) entry which is preliminary data.</text>
</comment>
<dbReference type="Proteomes" id="UP000437131">
    <property type="component" value="Unassembled WGS sequence"/>
</dbReference>
<sequence>MKFVNRITGQIFNQLPENALLGEWLIINESDNLKVNDVLIPSNLRFYLWVNNSNNIHLFSDSQTQNLGNIKIPKWQIASDILRESIAYFYYQSHNLNINQDNWKNWLNLSPLVPEINAKIHLQTLEIDLQKQWGHLENVCRRPRTYLKMETEKLAISRAKKIANGAIEHLASHSEDWYRRNFNSVKPNKLLCLVREDLLNIYENQVTAKLIDNLLEYISRRIAELKLIENELKEAMNFSDEMYKVHWKNRKRISSLWGEQFNAKERILELEETLKELNDKKRKLLGLITTDLYKAIPKQTYVPMTLKRTNIFVNDQHYKYIDLLWRNWSKWKTRQIKNPQQFFEEYQQFFQGFEAFCLLLICKTFCGNNDNNDQGLNFEPIFNQDLKHNQQDTNNQNNLLLSFQGLLGKIDLYLSKNRTFYLSSDLINQDLCLIPLGINLTGINDEKEINNILDKLFAQVDNSCHNIILYLGTKEEQNLLSKNLQNRLNNILIQNNNLTGIFPVNPFEILSLERVAYTIKWWLYGNLYLSYPPVLNLSLQIPDNLLTYFHGCLTIKNNRELNITAFISNENINNFNRELTKEIKRVESMGKQGRSQLAELRNIQNHDLPNQINQLIQPFTICPVCNHQEDLKNIEKLNNHSFQCHCSQCGSSWGTKHCGNCDKNYPFIAVQGIENKELNYNPLNLDRVFGRDILAIPTRKDDHNIGFICCFCGSK</sequence>
<proteinExistence type="predicted"/>
<dbReference type="EMBL" id="WMIA01000015">
    <property type="protein sequence ID" value="MTF39636.1"/>
    <property type="molecule type" value="Genomic_DNA"/>
</dbReference>
<evidence type="ECO:0000256" key="1">
    <source>
        <dbReference type="SAM" id="Coils"/>
    </source>
</evidence>